<dbReference type="EMBL" id="HADW01015876">
    <property type="protein sequence ID" value="SBP17276.1"/>
    <property type="molecule type" value="Transcribed_RNA"/>
</dbReference>
<evidence type="ECO:0000313" key="2">
    <source>
        <dbReference type="EMBL" id="SBP17276.1"/>
    </source>
</evidence>
<name>A0A1A7XGQ0_9TELE</name>
<dbReference type="AlphaFoldDB" id="A0A1A7XGQ0"/>
<reference evidence="2" key="2">
    <citation type="submission" date="2016-06" db="EMBL/GenBank/DDBJ databases">
        <title>The genome of a short-lived fish provides insights into sex chromosome evolution and the genetic control of aging.</title>
        <authorList>
            <person name="Reichwald K."/>
            <person name="Felder M."/>
            <person name="Petzold A."/>
            <person name="Koch P."/>
            <person name="Groth M."/>
            <person name="Platzer M."/>
        </authorList>
    </citation>
    <scope>NUCLEOTIDE SEQUENCE</scope>
    <source>
        <tissue evidence="2">Brain</tissue>
    </source>
</reference>
<protein>
    <submittedName>
        <fullName evidence="2">Uncharacterized protein</fullName>
    </submittedName>
</protein>
<organism evidence="2">
    <name type="scientific">Iconisemion striatum</name>
    <dbReference type="NCBI Taxonomy" id="60296"/>
    <lineage>
        <taxon>Eukaryota</taxon>
        <taxon>Metazoa</taxon>
        <taxon>Chordata</taxon>
        <taxon>Craniata</taxon>
        <taxon>Vertebrata</taxon>
        <taxon>Euteleostomi</taxon>
        <taxon>Actinopterygii</taxon>
        <taxon>Neopterygii</taxon>
        <taxon>Teleostei</taxon>
        <taxon>Neoteleostei</taxon>
        <taxon>Acanthomorphata</taxon>
        <taxon>Ovalentaria</taxon>
        <taxon>Atherinomorphae</taxon>
        <taxon>Cyprinodontiformes</taxon>
        <taxon>Nothobranchiidae</taxon>
        <taxon>Iconisemion</taxon>
    </lineage>
</organism>
<gene>
    <name evidence="2" type="primary">BX537277.1</name>
</gene>
<sequence length="134" mass="15263">MNSIHNKINFIWISSKGKPAYEMDETNPDWVPTLHMGHSEVSASNSGRHERRLQRMKNEAGVQDGAAECEGETPSEVLDKELREMQLTEEHHHNHLMMEAVVQWDVGKVEAVAAHVENGDQTEGETEERCQKME</sequence>
<evidence type="ECO:0000256" key="1">
    <source>
        <dbReference type="SAM" id="MobiDB-lite"/>
    </source>
</evidence>
<reference evidence="2" key="1">
    <citation type="submission" date="2016-05" db="EMBL/GenBank/DDBJ databases">
        <authorList>
            <person name="Lavstsen T."/>
            <person name="Jespersen J.S."/>
        </authorList>
    </citation>
    <scope>NUCLEOTIDE SEQUENCE</scope>
    <source>
        <tissue evidence="2">Brain</tissue>
    </source>
</reference>
<accession>A0A1A7XGQ0</accession>
<feature type="region of interest" description="Disordered" evidence="1">
    <location>
        <begin position="39"/>
        <end position="75"/>
    </location>
</feature>
<proteinExistence type="predicted"/>